<accession>K1SXB6</accession>
<proteinExistence type="predicted"/>
<evidence type="ECO:0000256" key="1">
    <source>
        <dbReference type="ARBA" id="ARBA00022801"/>
    </source>
</evidence>
<dbReference type="AlphaFoldDB" id="K1SXB6"/>
<dbReference type="InterPro" id="IPR017853">
    <property type="entry name" value="GH"/>
</dbReference>
<dbReference type="SUPFAM" id="SSF51445">
    <property type="entry name" value="(Trans)glycosidases"/>
    <property type="match status" value="1"/>
</dbReference>
<reference evidence="4" key="1">
    <citation type="journal article" date="2013" name="Environ. Microbiol.">
        <title>Microbiota from the distal guts of lean and obese adolescents exhibit partial functional redundancy besides clear differences in community structure.</title>
        <authorList>
            <person name="Ferrer M."/>
            <person name="Ruiz A."/>
            <person name="Lanza F."/>
            <person name="Haange S.B."/>
            <person name="Oberbach A."/>
            <person name="Till H."/>
            <person name="Bargiela R."/>
            <person name="Campoy C."/>
            <person name="Segura M.T."/>
            <person name="Richter M."/>
            <person name="von Bergen M."/>
            <person name="Seifert J."/>
            <person name="Suarez A."/>
        </authorList>
    </citation>
    <scope>NUCLEOTIDE SEQUENCE</scope>
</reference>
<keyword evidence="2" id="KW-0326">Glycosidase</keyword>
<comment type="caution">
    <text evidence="4">The sequence shown here is derived from an EMBL/GenBank/DDBJ whole genome shotgun (WGS) entry which is preliminary data.</text>
</comment>
<dbReference type="InterPro" id="IPR013529">
    <property type="entry name" value="Glyco_hydro_42_N"/>
</dbReference>
<dbReference type="PANTHER" id="PTHR36447">
    <property type="entry name" value="BETA-GALACTOSIDASE GANA"/>
    <property type="match status" value="1"/>
</dbReference>
<sequence>MIGGHLLHGGDYNPEQWIEYPEILEEDLKLMNKANVNCVTLGVFSWAELEPKEDVYTFEWLEEIIDKLRERKIQVVLATPSGGMPHWLTQKYPETLQVQADGTVNLPGKRHNFCYSSPVMRRKVKQIDRALAQRFGKKENVILWHISNEFGGNFKDSTCHCEKCQKKFREWL</sequence>
<evidence type="ECO:0000256" key="2">
    <source>
        <dbReference type="ARBA" id="ARBA00023295"/>
    </source>
</evidence>
<dbReference type="EMBL" id="AJWZ01004496">
    <property type="protein sequence ID" value="EKC65277.1"/>
    <property type="molecule type" value="Genomic_DNA"/>
</dbReference>
<organism evidence="4">
    <name type="scientific">human gut metagenome</name>
    <dbReference type="NCBI Taxonomy" id="408170"/>
    <lineage>
        <taxon>unclassified sequences</taxon>
        <taxon>metagenomes</taxon>
        <taxon>organismal metagenomes</taxon>
    </lineage>
</organism>
<dbReference type="PANTHER" id="PTHR36447:SF1">
    <property type="entry name" value="BETA-GALACTOSIDASE GANA"/>
    <property type="match status" value="1"/>
</dbReference>
<dbReference type="Pfam" id="PF02449">
    <property type="entry name" value="Glyco_hydro_42"/>
    <property type="match status" value="1"/>
</dbReference>
<protein>
    <submittedName>
        <fullName evidence="4">Beta-galactosidase</fullName>
    </submittedName>
</protein>
<dbReference type="GO" id="GO:0009341">
    <property type="term" value="C:beta-galactosidase complex"/>
    <property type="evidence" value="ECO:0007669"/>
    <property type="project" value="InterPro"/>
</dbReference>
<feature type="non-terminal residue" evidence="4">
    <location>
        <position position="172"/>
    </location>
</feature>
<keyword evidence="1" id="KW-0378">Hydrolase</keyword>
<dbReference type="GO" id="GO:0005975">
    <property type="term" value="P:carbohydrate metabolic process"/>
    <property type="evidence" value="ECO:0007669"/>
    <property type="project" value="InterPro"/>
</dbReference>
<name>K1SXB6_9ZZZZ</name>
<evidence type="ECO:0000259" key="3">
    <source>
        <dbReference type="Pfam" id="PF02449"/>
    </source>
</evidence>
<evidence type="ECO:0000313" key="4">
    <source>
        <dbReference type="EMBL" id="EKC65277.1"/>
    </source>
</evidence>
<dbReference type="InterPro" id="IPR003476">
    <property type="entry name" value="Glyco_hydro_42"/>
</dbReference>
<dbReference type="GO" id="GO:0004565">
    <property type="term" value="F:beta-galactosidase activity"/>
    <property type="evidence" value="ECO:0007669"/>
    <property type="project" value="InterPro"/>
</dbReference>
<dbReference type="Gene3D" id="3.20.20.80">
    <property type="entry name" value="Glycosidases"/>
    <property type="match status" value="1"/>
</dbReference>
<feature type="domain" description="Glycoside hydrolase family 42 N-terminal" evidence="3">
    <location>
        <begin position="11"/>
        <end position="172"/>
    </location>
</feature>
<gene>
    <name evidence="4" type="ORF">OBE_06523</name>
</gene>